<gene>
    <name evidence="1" type="ORF">HGI30_04940</name>
</gene>
<dbReference type="AlphaFoldDB" id="A0A6H2GU72"/>
<keyword evidence="2" id="KW-1185">Reference proteome</keyword>
<sequence length="197" mass="21614">MDADRLRSLERIDIAAMNMSVAQQSRIHSTHAAFAAPLFPIGPDGEARAASGNQSDQIPNLIRLLHQRVVRHGQSAESVRVKEHLPHRFSSVAGPIDPLHMGTEAFDIDVEAHPLGEPGEVQIASGSSPVLDLVFGMKVVEMTEQRPPYRTQEKDLSMGMPSLEPILPLSRSRIEVPLQPLLMRRSKRLPSTIAGVT</sequence>
<dbReference type="EMBL" id="CP051428">
    <property type="protein sequence ID" value="QJC50971.1"/>
    <property type="molecule type" value="Genomic_DNA"/>
</dbReference>
<evidence type="ECO:0000313" key="1">
    <source>
        <dbReference type="EMBL" id="QJC50971.1"/>
    </source>
</evidence>
<organism evidence="1 2">
    <name type="scientific">Paenibacillus albicereus</name>
    <dbReference type="NCBI Taxonomy" id="2726185"/>
    <lineage>
        <taxon>Bacteria</taxon>
        <taxon>Bacillati</taxon>
        <taxon>Bacillota</taxon>
        <taxon>Bacilli</taxon>
        <taxon>Bacillales</taxon>
        <taxon>Paenibacillaceae</taxon>
        <taxon>Paenibacillus</taxon>
    </lineage>
</organism>
<accession>A0A6H2GU72</accession>
<dbReference type="Proteomes" id="UP000502136">
    <property type="component" value="Chromosome"/>
</dbReference>
<protein>
    <submittedName>
        <fullName evidence="1">Uncharacterized protein</fullName>
    </submittedName>
</protein>
<dbReference type="KEGG" id="palr:HGI30_04940"/>
<evidence type="ECO:0000313" key="2">
    <source>
        <dbReference type="Proteomes" id="UP000502136"/>
    </source>
</evidence>
<reference evidence="1 2" key="1">
    <citation type="submission" date="2020-04" db="EMBL/GenBank/DDBJ databases">
        <title>Novel Paenibacillus strain UniB2 isolated from commercial digestive syrup.</title>
        <authorList>
            <person name="Thorat V."/>
            <person name="Kirdat K."/>
            <person name="Tiwarekar B."/>
            <person name="Yadav A."/>
        </authorList>
    </citation>
    <scope>NUCLEOTIDE SEQUENCE [LARGE SCALE GENOMIC DNA]</scope>
    <source>
        <strain evidence="1 2">UniB2</strain>
    </source>
</reference>
<proteinExistence type="predicted"/>
<name>A0A6H2GU72_9BACL</name>
<dbReference type="RefSeq" id="WP_168906626.1">
    <property type="nucleotide sequence ID" value="NZ_CP051428.1"/>
</dbReference>